<dbReference type="HOGENOM" id="CLU_010086_3_0_1"/>
<dbReference type="OMA" id="ELMWAHC"/>
<keyword evidence="2" id="KW-1185">Reference proteome</keyword>
<dbReference type="Proteomes" id="UP000001070">
    <property type="component" value="Unassembled WGS sequence"/>
</dbReference>
<dbReference type="OrthoDB" id="43460at2759"/>
<dbReference type="InParanoid" id="B4JZT4"/>
<reference evidence="1 2" key="1">
    <citation type="journal article" date="2007" name="Nature">
        <title>Evolution of genes and genomes on the Drosophila phylogeny.</title>
        <authorList>
            <consortium name="Drosophila 12 Genomes Consortium"/>
            <person name="Clark A.G."/>
            <person name="Eisen M.B."/>
            <person name="Smith D.R."/>
            <person name="Bergman C.M."/>
            <person name="Oliver B."/>
            <person name="Markow T.A."/>
            <person name="Kaufman T.C."/>
            <person name="Kellis M."/>
            <person name="Gelbart W."/>
            <person name="Iyer V.N."/>
            <person name="Pollard D.A."/>
            <person name="Sackton T.B."/>
            <person name="Larracuente A.M."/>
            <person name="Singh N.D."/>
            <person name="Abad J.P."/>
            <person name="Abt D.N."/>
            <person name="Adryan B."/>
            <person name="Aguade M."/>
            <person name="Akashi H."/>
            <person name="Anderson W.W."/>
            <person name="Aquadro C.F."/>
            <person name="Ardell D.H."/>
            <person name="Arguello R."/>
            <person name="Artieri C.G."/>
            <person name="Barbash D.A."/>
            <person name="Barker D."/>
            <person name="Barsanti P."/>
            <person name="Batterham P."/>
            <person name="Batzoglou S."/>
            <person name="Begun D."/>
            <person name="Bhutkar A."/>
            <person name="Blanco E."/>
            <person name="Bosak S.A."/>
            <person name="Bradley R.K."/>
            <person name="Brand A.D."/>
            <person name="Brent M.R."/>
            <person name="Brooks A.N."/>
            <person name="Brown R.H."/>
            <person name="Butlin R.K."/>
            <person name="Caggese C."/>
            <person name="Calvi B.R."/>
            <person name="Bernardo de Carvalho A."/>
            <person name="Caspi A."/>
            <person name="Castrezana S."/>
            <person name="Celniker S.E."/>
            <person name="Chang J.L."/>
            <person name="Chapple C."/>
            <person name="Chatterji S."/>
            <person name="Chinwalla A."/>
            <person name="Civetta A."/>
            <person name="Clifton S.W."/>
            <person name="Comeron J.M."/>
            <person name="Costello J.C."/>
            <person name="Coyne J.A."/>
            <person name="Daub J."/>
            <person name="David R.G."/>
            <person name="Delcher A.L."/>
            <person name="Delehaunty K."/>
            <person name="Do C.B."/>
            <person name="Ebling H."/>
            <person name="Edwards K."/>
            <person name="Eickbush T."/>
            <person name="Evans J.D."/>
            <person name="Filipski A."/>
            <person name="Findeiss S."/>
            <person name="Freyhult E."/>
            <person name="Fulton L."/>
            <person name="Fulton R."/>
            <person name="Garcia A.C."/>
            <person name="Gardiner A."/>
            <person name="Garfield D.A."/>
            <person name="Garvin B.E."/>
            <person name="Gibson G."/>
            <person name="Gilbert D."/>
            <person name="Gnerre S."/>
            <person name="Godfrey J."/>
            <person name="Good R."/>
            <person name="Gotea V."/>
            <person name="Gravely B."/>
            <person name="Greenberg A.J."/>
            <person name="Griffiths-Jones S."/>
            <person name="Gross S."/>
            <person name="Guigo R."/>
            <person name="Gustafson E.A."/>
            <person name="Haerty W."/>
            <person name="Hahn M.W."/>
            <person name="Halligan D.L."/>
            <person name="Halpern A.L."/>
            <person name="Halter G.M."/>
            <person name="Han M.V."/>
            <person name="Heger A."/>
            <person name="Hillier L."/>
            <person name="Hinrichs A.S."/>
            <person name="Holmes I."/>
            <person name="Hoskins R.A."/>
            <person name="Hubisz M.J."/>
            <person name="Hultmark D."/>
            <person name="Huntley M.A."/>
            <person name="Jaffe D.B."/>
            <person name="Jagadeeshan S."/>
            <person name="Jeck W.R."/>
            <person name="Johnson J."/>
            <person name="Jones C.D."/>
            <person name="Jordan W.C."/>
            <person name="Karpen G.H."/>
            <person name="Kataoka E."/>
            <person name="Keightley P.D."/>
            <person name="Kheradpour P."/>
            <person name="Kirkness E.F."/>
            <person name="Koerich L.B."/>
            <person name="Kristiansen K."/>
            <person name="Kudrna D."/>
            <person name="Kulathinal R.J."/>
            <person name="Kumar S."/>
            <person name="Kwok R."/>
            <person name="Lander E."/>
            <person name="Langley C.H."/>
            <person name="Lapoint R."/>
            <person name="Lazzaro B.P."/>
            <person name="Lee S.J."/>
            <person name="Levesque L."/>
            <person name="Li R."/>
            <person name="Lin C.F."/>
            <person name="Lin M.F."/>
            <person name="Lindblad-Toh K."/>
            <person name="Llopart A."/>
            <person name="Long M."/>
            <person name="Low L."/>
            <person name="Lozovsky E."/>
            <person name="Lu J."/>
            <person name="Luo M."/>
            <person name="Machado C.A."/>
            <person name="Makalowski W."/>
            <person name="Marzo M."/>
            <person name="Matsuda M."/>
            <person name="Matzkin L."/>
            <person name="McAllister B."/>
            <person name="McBride C.S."/>
            <person name="McKernan B."/>
            <person name="McKernan K."/>
            <person name="Mendez-Lago M."/>
            <person name="Minx P."/>
            <person name="Mollenhauer M.U."/>
            <person name="Montooth K."/>
            <person name="Mount S.M."/>
            <person name="Mu X."/>
            <person name="Myers E."/>
            <person name="Negre B."/>
            <person name="Newfeld S."/>
            <person name="Nielsen R."/>
            <person name="Noor M.A."/>
            <person name="O'Grady P."/>
            <person name="Pachter L."/>
            <person name="Papaceit M."/>
            <person name="Parisi M.J."/>
            <person name="Parisi M."/>
            <person name="Parts L."/>
            <person name="Pedersen J.S."/>
            <person name="Pesole G."/>
            <person name="Phillippy A.M."/>
            <person name="Ponting C.P."/>
            <person name="Pop M."/>
            <person name="Porcelli D."/>
            <person name="Powell J.R."/>
            <person name="Prohaska S."/>
            <person name="Pruitt K."/>
            <person name="Puig M."/>
            <person name="Quesneville H."/>
            <person name="Ram K.R."/>
            <person name="Rand D."/>
            <person name="Rasmussen M.D."/>
            <person name="Reed L.K."/>
            <person name="Reenan R."/>
            <person name="Reily A."/>
            <person name="Remington K.A."/>
            <person name="Rieger T.T."/>
            <person name="Ritchie M.G."/>
            <person name="Robin C."/>
            <person name="Rogers Y.H."/>
            <person name="Rohde C."/>
            <person name="Rozas J."/>
            <person name="Rubenfield M.J."/>
            <person name="Ruiz A."/>
            <person name="Russo S."/>
            <person name="Salzberg S.L."/>
            <person name="Sanchez-Gracia A."/>
            <person name="Saranga D.J."/>
            <person name="Sato H."/>
            <person name="Schaeffer S.W."/>
            <person name="Schatz M.C."/>
            <person name="Schlenke T."/>
            <person name="Schwartz R."/>
            <person name="Segarra C."/>
            <person name="Singh R.S."/>
            <person name="Sirot L."/>
            <person name="Sirota M."/>
            <person name="Sisneros N.B."/>
            <person name="Smith C.D."/>
            <person name="Smith T.F."/>
            <person name="Spieth J."/>
            <person name="Stage D.E."/>
            <person name="Stark A."/>
            <person name="Stephan W."/>
            <person name="Strausberg R.L."/>
            <person name="Strempel S."/>
            <person name="Sturgill D."/>
            <person name="Sutton G."/>
            <person name="Sutton G.G."/>
            <person name="Tao W."/>
            <person name="Teichmann S."/>
            <person name="Tobari Y.N."/>
            <person name="Tomimura Y."/>
            <person name="Tsolas J.M."/>
            <person name="Valente V.L."/>
            <person name="Venter E."/>
            <person name="Venter J.C."/>
            <person name="Vicario S."/>
            <person name="Vieira F.G."/>
            <person name="Vilella A.J."/>
            <person name="Villasante A."/>
            <person name="Walenz B."/>
            <person name="Wang J."/>
            <person name="Wasserman M."/>
            <person name="Watts T."/>
            <person name="Wilson D."/>
            <person name="Wilson R.K."/>
            <person name="Wing R.A."/>
            <person name="Wolfner M.F."/>
            <person name="Wong A."/>
            <person name="Wong G.K."/>
            <person name="Wu C.I."/>
            <person name="Wu G."/>
            <person name="Yamamoto D."/>
            <person name="Yang H.P."/>
            <person name="Yang S.P."/>
            <person name="Yorke J.A."/>
            <person name="Yoshida K."/>
            <person name="Zdobnov E."/>
            <person name="Zhang P."/>
            <person name="Zhang Y."/>
            <person name="Zimin A.V."/>
            <person name="Baldwin J."/>
            <person name="Abdouelleil A."/>
            <person name="Abdulkadir J."/>
            <person name="Abebe A."/>
            <person name="Abera B."/>
            <person name="Abreu J."/>
            <person name="Acer S.C."/>
            <person name="Aftuck L."/>
            <person name="Alexander A."/>
            <person name="An P."/>
            <person name="Anderson E."/>
            <person name="Anderson S."/>
            <person name="Arachi H."/>
            <person name="Azer M."/>
            <person name="Bachantsang P."/>
            <person name="Barry A."/>
            <person name="Bayul T."/>
            <person name="Berlin A."/>
            <person name="Bessette D."/>
            <person name="Bloom T."/>
            <person name="Blye J."/>
            <person name="Boguslavskiy L."/>
            <person name="Bonnet C."/>
            <person name="Boukhgalter B."/>
            <person name="Bourzgui I."/>
            <person name="Brown A."/>
            <person name="Cahill P."/>
            <person name="Channer S."/>
            <person name="Cheshatsang Y."/>
            <person name="Chuda L."/>
            <person name="Citroen M."/>
            <person name="Collymore A."/>
            <person name="Cooke P."/>
            <person name="Costello M."/>
            <person name="D'Aco K."/>
            <person name="Daza R."/>
            <person name="De Haan G."/>
            <person name="DeGray S."/>
            <person name="DeMaso C."/>
            <person name="Dhargay N."/>
            <person name="Dooley K."/>
            <person name="Dooley E."/>
            <person name="Doricent M."/>
            <person name="Dorje P."/>
            <person name="Dorjee K."/>
            <person name="Dupes A."/>
            <person name="Elong R."/>
            <person name="Falk J."/>
            <person name="Farina A."/>
            <person name="Faro S."/>
            <person name="Ferguson D."/>
            <person name="Fisher S."/>
            <person name="Foley C.D."/>
            <person name="Franke A."/>
            <person name="Friedrich D."/>
            <person name="Gadbois L."/>
            <person name="Gearin G."/>
            <person name="Gearin C.R."/>
            <person name="Giannoukos G."/>
            <person name="Goode T."/>
            <person name="Graham J."/>
            <person name="Grandbois E."/>
            <person name="Grewal S."/>
            <person name="Gyaltsen K."/>
            <person name="Hafez N."/>
            <person name="Hagos B."/>
            <person name="Hall J."/>
            <person name="Henson C."/>
            <person name="Hollinger A."/>
            <person name="Honan T."/>
            <person name="Huard M.D."/>
            <person name="Hughes L."/>
            <person name="Hurhula B."/>
            <person name="Husby M.E."/>
            <person name="Kamat A."/>
            <person name="Kanga B."/>
            <person name="Kashin S."/>
            <person name="Khazanovich D."/>
            <person name="Kisner P."/>
            <person name="Lance K."/>
            <person name="Lara M."/>
            <person name="Lee W."/>
            <person name="Lennon N."/>
            <person name="Letendre F."/>
            <person name="LeVine R."/>
            <person name="Lipovsky A."/>
            <person name="Liu X."/>
            <person name="Liu J."/>
            <person name="Liu S."/>
            <person name="Lokyitsang T."/>
            <person name="Lokyitsang Y."/>
            <person name="Lubonja R."/>
            <person name="Lui A."/>
            <person name="MacDonald P."/>
            <person name="Magnisalis V."/>
            <person name="Maru K."/>
            <person name="Matthews C."/>
            <person name="McCusker W."/>
            <person name="McDonough S."/>
            <person name="Mehta T."/>
            <person name="Meldrim J."/>
            <person name="Meneus L."/>
            <person name="Mihai O."/>
            <person name="Mihalev A."/>
            <person name="Mihova T."/>
            <person name="Mittelman R."/>
            <person name="Mlenga V."/>
            <person name="Montmayeur A."/>
            <person name="Mulrain L."/>
            <person name="Navidi A."/>
            <person name="Naylor J."/>
            <person name="Negash T."/>
            <person name="Nguyen T."/>
            <person name="Nguyen N."/>
            <person name="Nicol R."/>
            <person name="Norbu C."/>
            <person name="Norbu N."/>
            <person name="Novod N."/>
            <person name="O'Neill B."/>
            <person name="Osman S."/>
            <person name="Markiewicz E."/>
            <person name="Oyono O.L."/>
            <person name="Patti C."/>
            <person name="Phunkhang P."/>
            <person name="Pierre F."/>
            <person name="Priest M."/>
            <person name="Raghuraman S."/>
            <person name="Rege F."/>
            <person name="Reyes R."/>
            <person name="Rise C."/>
            <person name="Rogov P."/>
            <person name="Ross K."/>
            <person name="Ryan E."/>
            <person name="Settipalli S."/>
            <person name="Shea T."/>
            <person name="Sherpa N."/>
            <person name="Shi L."/>
            <person name="Shih D."/>
            <person name="Sparrow T."/>
            <person name="Spaulding J."/>
            <person name="Stalker J."/>
            <person name="Stange-Thomann N."/>
            <person name="Stavropoulos S."/>
            <person name="Stone C."/>
            <person name="Strader C."/>
            <person name="Tesfaye S."/>
            <person name="Thomson T."/>
            <person name="Thoulutsang Y."/>
            <person name="Thoulutsang D."/>
            <person name="Topham K."/>
            <person name="Topping I."/>
            <person name="Tsamla T."/>
            <person name="Vassiliev H."/>
            <person name="Vo A."/>
            <person name="Wangchuk T."/>
            <person name="Wangdi T."/>
            <person name="Weiand M."/>
            <person name="Wilkinson J."/>
            <person name="Wilson A."/>
            <person name="Yadav S."/>
            <person name="Young G."/>
            <person name="Yu Q."/>
            <person name="Zembek L."/>
            <person name="Zhong D."/>
            <person name="Zimmer A."/>
            <person name="Zwirko Z."/>
            <person name="Jaffe D.B."/>
            <person name="Alvarez P."/>
            <person name="Brockman W."/>
            <person name="Butler J."/>
            <person name="Chin C."/>
            <person name="Gnerre S."/>
            <person name="Grabherr M."/>
            <person name="Kleber M."/>
            <person name="Mauceli E."/>
            <person name="MacCallum I."/>
        </authorList>
    </citation>
    <scope>NUCLEOTIDE SEQUENCE [LARGE SCALE GENOMIC DNA]</scope>
    <source>
        <strain evidence="2">Tucson 15287-2541.00</strain>
    </source>
</reference>
<evidence type="ECO:0000313" key="2">
    <source>
        <dbReference type="Proteomes" id="UP000001070"/>
    </source>
</evidence>
<name>B4JZT4_DROGR</name>
<dbReference type="InterPro" id="IPR019412">
    <property type="entry name" value="IML2/TPR_39"/>
</dbReference>
<proteinExistence type="predicted"/>
<dbReference type="eggNOG" id="KOG3783">
    <property type="taxonomic scope" value="Eukaryota"/>
</dbReference>
<dbReference type="PANTHER" id="PTHR31859">
    <property type="entry name" value="TETRATRICOPEPTIDE REPEAT PROTEIN 39 FAMILY MEMBER"/>
    <property type="match status" value="1"/>
</dbReference>
<organism evidence="2">
    <name type="scientific">Drosophila grimshawi</name>
    <name type="common">Hawaiian fruit fly</name>
    <name type="synonym">Idiomyia grimshawi</name>
    <dbReference type="NCBI Taxonomy" id="7222"/>
    <lineage>
        <taxon>Eukaryota</taxon>
        <taxon>Metazoa</taxon>
        <taxon>Ecdysozoa</taxon>
        <taxon>Arthropoda</taxon>
        <taxon>Hexapoda</taxon>
        <taxon>Insecta</taxon>
        <taxon>Pterygota</taxon>
        <taxon>Neoptera</taxon>
        <taxon>Endopterygota</taxon>
        <taxon>Diptera</taxon>
        <taxon>Brachycera</taxon>
        <taxon>Muscomorpha</taxon>
        <taxon>Ephydroidea</taxon>
        <taxon>Drosophilidae</taxon>
        <taxon>Drosophila</taxon>
        <taxon>Hawaiian Drosophila</taxon>
    </lineage>
</organism>
<dbReference type="PANTHER" id="PTHR31859:SF9">
    <property type="entry name" value="TETRATRICOPEPTIDE REPEAT PROTEIN 39B"/>
    <property type="match status" value="1"/>
</dbReference>
<sequence>MDSDKTDSSDEFYDACSEQLETSPLEMDLSTSLEEAQLAINYFFDNKFEEARNLLRPFANSSLYHSMGTAVFAFLEAVLTFEHIDEASAHLKKCIELCQRFRKKSTLTEYIGSTFKKKNFNLLTDLECHAELCLAEALLLSALLTFIEDENLSGLIRGSLQVRQCFNCYRLCAQIMKHRKWEASSAGLRNHFNSGVHMGIGTFNLMISMLPVRITKLLQFIGFSSNRLNGLNDLRAGHQENGLRQILCVLSLLGYHLMVVPMLCNRQSPSDLKQCDEMLSAQLTKYPNGVWMLFFKGRIELCKGNLRAAESWYIRSWKSQDAWPQFHYLSYWELLWLSCMQRNWANAQFYATQLLEQSNWSRAIYAYQLAVIKLMMGTEEHLRSIDALMLEVPASRQRIAGKSLPMEKFMAKRAERYQSQNRRLVLPLIELLYLWNMFKFLDKDYHLADGILQIIDKELIDLTRFSHESVHNPYHADNRALCLLLRGACYVQMGKSSMALQDFRECIAQVDIVEDQFIIPYACVEAALCHASDNPSLAIAMLQDTK</sequence>
<gene>
    <name evidence="1" type="primary">Dgri\GH23940</name>
    <name evidence="1" type="ORF">Dgri_GH23940</name>
</gene>
<accession>B4JZT4</accession>
<dbReference type="PhylomeDB" id="B4JZT4"/>
<dbReference type="KEGG" id="dgr:6570261"/>
<evidence type="ECO:0000313" key="1">
    <source>
        <dbReference type="EMBL" id="EDV90950.1"/>
    </source>
</evidence>
<dbReference type="Pfam" id="PF10300">
    <property type="entry name" value="Iml2-TPR_39"/>
    <property type="match status" value="1"/>
</dbReference>
<dbReference type="STRING" id="7222.B4JZT4"/>
<dbReference type="EMBL" id="CH916380">
    <property type="protein sequence ID" value="EDV90950.1"/>
    <property type="molecule type" value="Genomic_DNA"/>
</dbReference>
<protein>
    <submittedName>
        <fullName evidence="1">GH23940</fullName>
    </submittedName>
</protein>
<dbReference type="AlphaFoldDB" id="B4JZT4"/>